<dbReference type="InterPro" id="IPR016024">
    <property type="entry name" value="ARM-type_fold"/>
</dbReference>
<keyword evidence="1" id="KW-1185">Reference proteome</keyword>
<organism evidence="1 2">
    <name type="scientific">Vanessa tameamea</name>
    <name type="common">Kamehameha butterfly</name>
    <dbReference type="NCBI Taxonomy" id="334116"/>
    <lineage>
        <taxon>Eukaryota</taxon>
        <taxon>Metazoa</taxon>
        <taxon>Ecdysozoa</taxon>
        <taxon>Arthropoda</taxon>
        <taxon>Hexapoda</taxon>
        <taxon>Insecta</taxon>
        <taxon>Pterygota</taxon>
        <taxon>Neoptera</taxon>
        <taxon>Endopterygota</taxon>
        <taxon>Lepidoptera</taxon>
        <taxon>Glossata</taxon>
        <taxon>Ditrysia</taxon>
        <taxon>Papilionoidea</taxon>
        <taxon>Nymphalidae</taxon>
        <taxon>Nymphalinae</taxon>
        <taxon>Vanessa</taxon>
    </lineage>
</organism>
<dbReference type="OrthoDB" id="6925978at2759"/>
<evidence type="ECO:0000313" key="2">
    <source>
        <dbReference type="RefSeq" id="XP_026495448.2"/>
    </source>
</evidence>
<dbReference type="InterPro" id="IPR052133">
    <property type="entry name" value="Immune_Signaling-Apoptosis_Reg"/>
</dbReference>
<evidence type="ECO:0000313" key="1">
    <source>
        <dbReference type="Proteomes" id="UP001652626"/>
    </source>
</evidence>
<dbReference type="PANTHER" id="PTHR12044:SF14">
    <property type="entry name" value="MEIOTIC DOUBLE-STRANDED BREAK FORMATION PROTEIN 1"/>
    <property type="match status" value="1"/>
</dbReference>
<protein>
    <submittedName>
        <fullName evidence="2">Uncharacterized protein LOC113400184</fullName>
    </submittedName>
</protein>
<dbReference type="RefSeq" id="XP_026495448.2">
    <property type="nucleotide sequence ID" value="XM_026639663.2"/>
</dbReference>
<dbReference type="PANTHER" id="PTHR12044">
    <property type="entry name" value="BCL2 INTERACTING MEDIATOR OF CELL DEATH"/>
    <property type="match status" value="1"/>
</dbReference>
<accession>A0A8B8IEF5</accession>
<reference evidence="2" key="1">
    <citation type="submission" date="2025-08" db="UniProtKB">
        <authorList>
            <consortium name="RefSeq"/>
        </authorList>
    </citation>
    <scope>IDENTIFICATION</scope>
    <source>
        <tissue evidence="2">Whole body</tissue>
    </source>
</reference>
<proteinExistence type="predicted"/>
<dbReference type="SUPFAM" id="SSF48371">
    <property type="entry name" value="ARM repeat"/>
    <property type="match status" value="1"/>
</dbReference>
<dbReference type="AlphaFoldDB" id="A0A8B8IEF5"/>
<sequence>MYSLVNSNFSRNYNPSSRQNALCDIKRLLTSRDTESQNKSCGYLIEVIRRYDCNSNERTRMIEYLLDNDITVFLCEATSNLDFLLLRSVLQCIRLLWREQRFFEEEHASHALTAVVRALVHYSAIDASTAVDTCLHFICDLLNGIRSHKTTSTLSHQSAYNIEQLLACLFNLGSRICNKPNAILSSALVLNALISYQPNELDLKGSVAKVLVETLDKWFQLLMSGLNHIVLVGQSDLGMLLVITCQLGIDTMRLINVFEKSKEPIDFIHKILEDEQDVAMLKECSTKIRNSIYSVMKELAVFVKENQNRIDTEEYGVFLKFLLNFMYEYTRTDILSEFCDILFSKGYLISLPESQSIRNDANVRKISIMVLGEMLKVLAEKYLSVTDSTNPETCVKDINMGLVELQYGIEKPHNIGIQLQKHQSYSLLIYVYFYCQSSENPEESTALLLPYLVEYILRIPKTIKPPGYVIKALWLIFAMSTVSNGTLDSLDQRVYLEKATDRLVGMLYPEPAIYYTHNPAILFWAFTSSRISNKVRLHILTEWFKIENSLPGDITQGSVIWELLLNVITQCKDTTIITNCMEALNVCLEEGDESIKEEFALLIWSLLPGVLSKALIDCDDEFDINICYVLDIATIRLPEEMDPSICLKVAVLITTLYSKNIPESHNMESRYHYEYVCLKLCLLLLGVSRNQSENKILITFMNRSGFLPSVLATTNSSDDGVACIALQLLSYIVYCFTKNKYQPKSVIEMQTALVIKSLRQDSDNKRGSSLMQLIYMILNSSSNTPLILTYDLKEHPSQYQQCYALRALMFRIQLMLCSRDPNIHSPAAWKTLSSIYKHAIVYKNDIKLIATLTSQPWTHALIRFQFTQNITQEFITFTQNWLTLLKITIKKGRELKKQHISKHSLIMKTLMILKNNLNGDEHKESSENLLSTVRETLEECKSRE</sequence>
<name>A0A8B8IEF5_VANTA</name>
<gene>
    <name evidence="2" type="primary">LOC113400184</name>
</gene>
<dbReference type="GeneID" id="113400184"/>
<dbReference type="OMA" id="NCMEALN"/>
<dbReference type="Proteomes" id="UP001652626">
    <property type="component" value="Chromosome 18"/>
</dbReference>